<evidence type="ECO:0000313" key="2">
    <source>
        <dbReference type="EMBL" id="SFG62632.1"/>
    </source>
</evidence>
<dbReference type="Pfam" id="PF09997">
    <property type="entry name" value="DUF2238"/>
    <property type="match status" value="1"/>
</dbReference>
<dbReference type="InterPro" id="IPR014509">
    <property type="entry name" value="YjdF-like"/>
</dbReference>
<accession>A0A1I2TCK0</accession>
<evidence type="ECO:0000313" key="3">
    <source>
        <dbReference type="Proteomes" id="UP000198876"/>
    </source>
</evidence>
<feature type="transmembrane region" description="Helical" evidence="1">
    <location>
        <begin position="127"/>
        <end position="146"/>
    </location>
</feature>
<protein>
    <submittedName>
        <fullName evidence="2">Uncharacterized protein</fullName>
    </submittedName>
</protein>
<dbReference type="STRING" id="553467.SAMN04488063_2630"/>
<feature type="transmembrane region" description="Helical" evidence="1">
    <location>
        <begin position="66"/>
        <end position="85"/>
    </location>
</feature>
<dbReference type="EMBL" id="FOOQ01000002">
    <property type="protein sequence ID" value="SFG62632.1"/>
    <property type="molecule type" value="Genomic_DNA"/>
</dbReference>
<feature type="transmembrane region" description="Helical" evidence="1">
    <location>
        <begin position="12"/>
        <end position="31"/>
    </location>
</feature>
<reference evidence="3" key="1">
    <citation type="submission" date="2016-10" db="EMBL/GenBank/DDBJ databases">
        <authorList>
            <person name="Varghese N."/>
            <person name="Submissions S."/>
        </authorList>
    </citation>
    <scope>NUCLEOTIDE SEQUENCE [LARGE SCALE GENOMIC DNA]</scope>
    <source>
        <strain evidence="3">CGMCC 1.7739</strain>
    </source>
</reference>
<keyword evidence="1" id="KW-0472">Membrane</keyword>
<feature type="transmembrane region" description="Helical" evidence="1">
    <location>
        <begin position="37"/>
        <end position="54"/>
    </location>
</feature>
<feature type="transmembrane region" description="Helical" evidence="1">
    <location>
        <begin position="97"/>
        <end position="115"/>
    </location>
</feature>
<organism evidence="2 3">
    <name type="scientific">Halopelagius inordinatus</name>
    <dbReference type="NCBI Taxonomy" id="553467"/>
    <lineage>
        <taxon>Archaea</taxon>
        <taxon>Methanobacteriati</taxon>
        <taxon>Methanobacteriota</taxon>
        <taxon>Stenosarchaea group</taxon>
        <taxon>Halobacteria</taxon>
        <taxon>Halobacteriales</taxon>
        <taxon>Haloferacaceae</taxon>
    </lineage>
</organism>
<keyword evidence="3" id="KW-1185">Reference proteome</keyword>
<evidence type="ECO:0000256" key="1">
    <source>
        <dbReference type="SAM" id="Phobius"/>
    </source>
</evidence>
<keyword evidence="1" id="KW-1133">Transmembrane helix</keyword>
<sequence>MNSRRRTFAPRQLAVYAMQFAIVGILVAGLLARNVSIVVNGVLALAVTFLPALVSHDWEVRPSPGVTLWITLAVFLHAVGMLGLYDHVWWYDHVTHTLSATIVAGVGYATARAIDRYTDAVYLPRRFMFVFIVTFTLAFGVFWEVLEFFVRLGADYFGAEAVLVQYGLEDTIMDLLFDTVGAILVGLFGTRTLSSVVDSIHYRIEELRAG</sequence>
<dbReference type="AlphaFoldDB" id="A0A1I2TCK0"/>
<feature type="transmembrane region" description="Helical" evidence="1">
    <location>
        <begin position="175"/>
        <end position="193"/>
    </location>
</feature>
<dbReference type="RefSeq" id="WP_245781346.1">
    <property type="nucleotide sequence ID" value="NZ_FOOQ01000002.1"/>
</dbReference>
<name>A0A1I2TCK0_9EURY</name>
<proteinExistence type="predicted"/>
<keyword evidence="1" id="KW-0812">Transmembrane</keyword>
<dbReference type="Proteomes" id="UP000198876">
    <property type="component" value="Unassembled WGS sequence"/>
</dbReference>
<gene>
    <name evidence="2" type="ORF">SAMN04488063_2630</name>
</gene>